<protein>
    <submittedName>
        <fullName evidence="4">Extracellular solute-binding protein</fullName>
    </submittedName>
</protein>
<feature type="signal peptide" evidence="3">
    <location>
        <begin position="1"/>
        <end position="35"/>
    </location>
</feature>
<sequence length="514" mass="57299">MKKNERSMTSKALPVSITFMMAASVLSACSGGAPASTTGTGTGTGTAADSGPPTEISIFTEFSTPEPPAADNPVTKEFEKRTNTKLTITWASPNAWEEKQNVMLASGDMPDLMKIKDMKQTQAITMIKQGAFWDLTPYLKDYKNLSAYPQEIMDSVKVNGKQYILPSVRPLHGSSFFNIRQDWLDNVGLKMPHTMDEFYTALKAFVDKDPDKNGKADTYGYNGKNWEKVIDIFNKSNGKWKLQDGKLVDTDLEQGTREGLIYLNKMYKDKILPEDFVAMKTTDFENMGKAGKVGVQVDTTEGVFRATEGAQKLDPKADFVAMTYLESAAGKMVPTGSGFAGLYVIPKKVPEAKMKKILALMDYGASEEGFELACYGLKDIHFTVVDGFKTATEQAVKDSVSQSSFGKIFERFDPYLWAYRVGMPKATFERNKKIIDERGNYGVPDVSIGLMSDIDLKMGPDYKKKMDDMKVKVIMGKEPIESWDAMVKTYKADANYMKMTDEFNKSYQDRKSGK</sequence>
<evidence type="ECO:0000256" key="3">
    <source>
        <dbReference type="SAM" id="SignalP"/>
    </source>
</evidence>
<gene>
    <name evidence="4" type="ORF">RQP52_08990</name>
</gene>
<dbReference type="Gene3D" id="3.40.190.10">
    <property type="entry name" value="Periplasmic binding protein-like II"/>
    <property type="match status" value="2"/>
</dbReference>
<name>A0ABU3RAC1_9BACL</name>
<organism evidence="4 5">
    <name type="scientific">Paenibacillus violae</name>
    <dbReference type="NCBI Taxonomy" id="3077234"/>
    <lineage>
        <taxon>Bacteria</taxon>
        <taxon>Bacillati</taxon>
        <taxon>Bacillota</taxon>
        <taxon>Bacilli</taxon>
        <taxon>Bacillales</taxon>
        <taxon>Paenibacillaceae</taxon>
        <taxon>Paenibacillus</taxon>
    </lineage>
</organism>
<accession>A0ABU3RAC1</accession>
<dbReference type="SUPFAM" id="SSF53850">
    <property type="entry name" value="Periplasmic binding protein-like II"/>
    <property type="match status" value="1"/>
</dbReference>
<dbReference type="InterPro" id="IPR050490">
    <property type="entry name" value="Bact_solute-bd_prot1"/>
</dbReference>
<dbReference type="PANTHER" id="PTHR43649:SF33">
    <property type="entry name" value="POLYGALACTURONAN_RHAMNOGALACTURONAN-BINDING PROTEIN YTCQ"/>
    <property type="match status" value="1"/>
</dbReference>
<evidence type="ECO:0000313" key="4">
    <source>
        <dbReference type="EMBL" id="MDU0201223.1"/>
    </source>
</evidence>
<keyword evidence="1 3" id="KW-0732">Signal</keyword>
<comment type="caution">
    <text evidence="4">The sequence shown here is derived from an EMBL/GenBank/DDBJ whole genome shotgun (WGS) entry which is preliminary data.</text>
</comment>
<evidence type="ECO:0000256" key="2">
    <source>
        <dbReference type="SAM" id="MobiDB-lite"/>
    </source>
</evidence>
<dbReference type="PROSITE" id="PS51257">
    <property type="entry name" value="PROKAR_LIPOPROTEIN"/>
    <property type="match status" value="1"/>
</dbReference>
<feature type="region of interest" description="Disordered" evidence="2">
    <location>
        <begin position="30"/>
        <end position="54"/>
    </location>
</feature>
<dbReference type="Proteomes" id="UP001260980">
    <property type="component" value="Unassembled WGS sequence"/>
</dbReference>
<reference evidence="4 5" key="1">
    <citation type="submission" date="2023-10" db="EMBL/GenBank/DDBJ databases">
        <title>Paenibacillus strain PFR10 Genome sequencing and assembly.</title>
        <authorList>
            <person name="Kim I."/>
        </authorList>
    </citation>
    <scope>NUCLEOTIDE SEQUENCE [LARGE SCALE GENOMIC DNA]</scope>
    <source>
        <strain evidence="4 5">PFR10</strain>
    </source>
</reference>
<dbReference type="PANTHER" id="PTHR43649">
    <property type="entry name" value="ARABINOSE-BINDING PROTEIN-RELATED"/>
    <property type="match status" value="1"/>
</dbReference>
<evidence type="ECO:0000256" key="1">
    <source>
        <dbReference type="ARBA" id="ARBA00022729"/>
    </source>
</evidence>
<evidence type="ECO:0000313" key="5">
    <source>
        <dbReference type="Proteomes" id="UP001260980"/>
    </source>
</evidence>
<dbReference type="RefSeq" id="WP_315950932.1">
    <property type="nucleotide sequence ID" value="NZ_JAWCUD010000002.1"/>
</dbReference>
<keyword evidence="5" id="KW-1185">Reference proteome</keyword>
<dbReference type="EMBL" id="JAWCUD010000002">
    <property type="protein sequence ID" value="MDU0201223.1"/>
    <property type="molecule type" value="Genomic_DNA"/>
</dbReference>
<proteinExistence type="predicted"/>
<feature type="chain" id="PRO_5046944156" evidence="3">
    <location>
        <begin position="36"/>
        <end position="514"/>
    </location>
</feature>